<evidence type="ECO:0000256" key="4">
    <source>
        <dbReference type="ARBA" id="ARBA00022741"/>
    </source>
</evidence>
<proteinExistence type="predicted"/>
<evidence type="ECO:0000256" key="3">
    <source>
        <dbReference type="ARBA" id="ARBA00022598"/>
    </source>
</evidence>
<dbReference type="SUPFAM" id="SSF51230">
    <property type="entry name" value="Single hybrid motif"/>
    <property type="match status" value="1"/>
</dbReference>
<evidence type="ECO:0000256" key="1">
    <source>
        <dbReference type="ARBA" id="ARBA00001938"/>
    </source>
</evidence>
<dbReference type="Pfam" id="PF21139">
    <property type="entry name" value="BT_MCC_alpha"/>
    <property type="match status" value="1"/>
</dbReference>
<dbReference type="InterPro" id="IPR011764">
    <property type="entry name" value="Biotin_carboxylation_dom"/>
</dbReference>
<dbReference type="Pfam" id="PF00364">
    <property type="entry name" value="Biotin_lipoyl"/>
    <property type="match status" value="1"/>
</dbReference>
<dbReference type="PROSITE" id="PS50979">
    <property type="entry name" value="BC"/>
    <property type="match status" value="1"/>
</dbReference>
<accession>A0ABV7BVJ9</accession>
<dbReference type="PROSITE" id="PS00188">
    <property type="entry name" value="BIOTIN"/>
    <property type="match status" value="1"/>
</dbReference>
<evidence type="ECO:0000259" key="9">
    <source>
        <dbReference type="PROSITE" id="PS50968"/>
    </source>
</evidence>
<evidence type="ECO:0000256" key="6">
    <source>
        <dbReference type="ARBA" id="ARBA00022840"/>
    </source>
</evidence>
<dbReference type="Proteomes" id="UP001595420">
    <property type="component" value="Unassembled WGS sequence"/>
</dbReference>
<dbReference type="Gene3D" id="2.40.50.100">
    <property type="match status" value="1"/>
</dbReference>
<dbReference type="InterPro" id="IPR048429">
    <property type="entry name" value="MCC_alpha_BT"/>
</dbReference>
<protein>
    <submittedName>
        <fullName evidence="12">Biotin carboxylase N-terminal domain-containing protein</fullName>
    </submittedName>
</protein>
<dbReference type="CDD" id="cd06850">
    <property type="entry name" value="biotinyl_domain"/>
    <property type="match status" value="1"/>
</dbReference>
<dbReference type="InterPro" id="IPR005481">
    <property type="entry name" value="BC-like_N"/>
</dbReference>
<dbReference type="InterPro" id="IPR011761">
    <property type="entry name" value="ATP-grasp"/>
</dbReference>
<organism evidence="12 13">
    <name type="scientific">Falsiroseomonas tokyonensis</name>
    <dbReference type="NCBI Taxonomy" id="430521"/>
    <lineage>
        <taxon>Bacteria</taxon>
        <taxon>Pseudomonadati</taxon>
        <taxon>Pseudomonadota</taxon>
        <taxon>Alphaproteobacteria</taxon>
        <taxon>Acetobacterales</taxon>
        <taxon>Roseomonadaceae</taxon>
        <taxon>Falsiroseomonas</taxon>
    </lineage>
</organism>
<sequence length="668" mass="69828">MTRPFGSLLVANRGEIAVRILATARRMGLRGIAVFSDADAGAAHVAAADAAARLGPAPARESYLSIPAILAAARATGAEAVHPGYGFLSENADFAEAVIEAGLTWVGPPPAAIRAMGSKAAAKALMEASSVPLVPGYHGEDQSEDRLRAEAARIGFPILVKASAGGGGKGMKVATSAAELEEALSLAKGEARAAFGDDRLLLERYLAQPRHIEIQVFGDSQGHIIHLHERDCSIQRRHQKVVEEAPAPGMTAERRAAMGAAACAAARAVGYVGAGTVEFIATDEDFHFMEMNTRLQVEHPVTEAITGLDLVEWQLRIAMGEALPLRQDQVLLNGHAIEVRLYAEDPARDFAPSTGMLKHLALPEGLPGIRVDAGVRPGDAVSIHYDPMLAKIIAHGPDRATALRRLDRALAASAVAGIRSNLPLLRGIAAHPDFAAAALDTGFIARHAEALLAPSGPAPRAALAAALLRMLRDASRTEAADPHSPWGEASAWRLNGPGHQDFRLRDGEAVLRLRTHPGADPRLDLPDGPAEVAAAHWQGEALSAVLDGQAFRATVLRDGAALTVLLDGATHELALVDPGAASGTAQEGGGRVLAPMPGRILSLLVEEGQAVARGTVLLVMEAMKVQMRIAAPADGLVQALRCRVGELVEDGAELVLLVAAEEHAAGKA</sequence>
<keyword evidence="3" id="KW-0436">Ligase</keyword>
<dbReference type="PROSITE" id="PS00867">
    <property type="entry name" value="CPSASE_2"/>
    <property type="match status" value="1"/>
</dbReference>
<comment type="cofactor">
    <cofactor evidence="2">
        <name>biotin</name>
        <dbReference type="ChEBI" id="CHEBI:57586"/>
    </cofactor>
</comment>
<dbReference type="RefSeq" id="WP_343215224.1">
    <property type="nucleotide sequence ID" value="NZ_JAFNJS010000004.1"/>
</dbReference>
<dbReference type="EMBL" id="JBHRSB010000004">
    <property type="protein sequence ID" value="MFC3001084.1"/>
    <property type="molecule type" value="Genomic_DNA"/>
</dbReference>
<dbReference type="Gene3D" id="3.40.50.20">
    <property type="match status" value="1"/>
</dbReference>
<dbReference type="InterPro" id="IPR001882">
    <property type="entry name" value="Biotin_BS"/>
</dbReference>
<dbReference type="SMART" id="SM00878">
    <property type="entry name" value="Biotin_carb_C"/>
    <property type="match status" value="1"/>
</dbReference>
<evidence type="ECO:0000256" key="2">
    <source>
        <dbReference type="ARBA" id="ARBA00001953"/>
    </source>
</evidence>
<dbReference type="InterPro" id="IPR050856">
    <property type="entry name" value="Biotin_carboxylase_complex"/>
</dbReference>
<dbReference type="InterPro" id="IPR000089">
    <property type="entry name" value="Biotin_lipoyl"/>
</dbReference>
<comment type="cofactor">
    <cofactor evidence="1">
        <name>(R)-lipoate</name>
        <dbReference type="ChEBI" id="CHEBI:83088"/>
    </cofactor>
</comment>
<gene>
    <name evidence="12" type="ORF">ACFOD3_14360</name>
</gene>
<dbReference type="Pfam" id="PF02786">
    <property type="entry name" value="CPSase_L_D2"/>
    <property type="match status" value="1"/>
</dbReference>
<evidence type="ECO:0000313" key="12">
    <source>
        <dbReference type="EMBL" id="MFC3001084.1"/>
    </source>
</evidence>
<name>A0ABV7BVJ9_9PROT</name>
<dbReference type="SUPFAM" id="SSF52440">
    <property type="entry name" value="PreATP-grasp domain"/>
    <property type="match status" value="1"/>
</dbReference>
<dbReference type="PROSITE" id="PS00189">
    <property type="entry name" value="LIPOYL"/>
    <property type="match status" value="1"/>
</dbReference>
<dbReference type="InterPro" id="IPR011054">
    <property type="entry name" value="Rudment_hybrid_motif"/>
</dbReference>
<dbReference type="SUPFAM" id="SSF51246">
    <property type="entry name" value="Rudiment single hybrid motif"/>
    <property type="match status" value="1"/>
</dbReference>
<keyword evidence="7" id="KW-0092">Biotin</keyword>
<evidence type="ECO:0000256" key="7">
    <source>
        <dbReference type="ARBA" id="ARBA00023267"/>
    </source>
</evidence>
<evidence type="ECO:0000256" key="8">
    <source>
        <dbReference type="PROSITE-ProRule" id="PRU00409"/>
    </source>
</evidence>
<dbReference type="Pfam" id="PF02785">
    <property type="entry name" value="Biotin_carb_C"/>
    <property type="match status" value="1"/>
</dbReference>
<dbReference type="PROSITE" id="PS50975">
    <property type="entry name" value="ATP_GRASP"/>
    <property type="match status" value="1"/>
</dbReference>
<dbReference type="PANTHER" id="PTHR18866:SF33">
    <property type="entry name" value="METHYLCROTONOYL-COA CARBOXYLASE SUBUNIT ALPHA, MITOCHONDRIAL-RELATED"/>
    <property type="match status" value="1"/>
</dbReference>
<keyword evidence="6 8" id="KW-0067">ATP-binding</keyword>
<keyword evidence="5" id="KW-0450">Lipoyl</keyword>
<feature type="domain" description="ATP-grasp" evidence="10">
    <location>
        <begin position="123"/>
        <end position="319"/>
    </location>
</feature>
<dbReference type="PANTHER" id="PTHR18866">
    <property type="entry name" value="CARBOXYLASE:PYRUVATE/ACETYL-COA/PROPIONYL-COA CARBOXYLASE"/>
    <property type="match status" value="1"/>
</dbReference>
<dbReference type="Pfam" id="PF00289">
    <property type="entry name" value="Biotin_carb_N"/>
    <property type="match status" value="1"/>
</dbReference>
<dbReference type="InterPro" id="IPR003016">
    <property type="entry name" value="2-oxoA_DH_lipoyl-BS"/>
</dbReference>
<dbReference type="InterPro" id="IPR005479">
    <property type="entry name" value="CPAse_ATP-bd"/>
</dbReference>
<dbReference type="Gene3D" id="3.30.1490.20">
    <property type="entry name" value="ATP-grasp fold, A domain"/>
    <property type="match status" value="1"/>
</dbReference>
<evidence type="ECO:0000259" key="11">
    <source>
        <dbReference type="PROSITE" id="PS50979"/>
    </source>
</evidence>
<dbReference type="PROSITE" id="PS50968">
    <property type="entry name" value="BIOTINYL_LIPOYL"/>
    <property type="match status" value="1"/>
</dbReference>
<comment type="caution">
    <text evidence="12">The sequence shown here is derived from an EMBL/GenBank/DDBJ whole genome shotgun (WGS) entry which is preliminary data.</text>
</comment>
<keyword evidence="4 8" id="KW-0547">Nucleotide-binding</keyword>
<evidence type="ECO:0000259" key="10">
    <source>
        <dbReference type="PROSITE" id="PS50975"/>
    </source>
</evidence>
<feature type="domain" description="Biotin carboxylation" evidence="11">
    <location>
        <begin position="4"/>
        <end position="449"/>
    </location>
</feature>
<dbReference type="InterPro" id="IPR011053">
    <property type="entry name" value="Single_hybrid_motif"/>
</dbReference>
<evidence type="ECO:0000256" key="5">
    <source>
        <dbReference type="ARBA" id="ARBA00022823"/>
    </source>
</evidence>
<dbReference type="InterPro" id="IPR013815">
    <property type="entry name" value="ATP_grasp_subdomain_1"/>
</dbReference>
<dbReference type="InterPro" id="IPR016185">
    <property type="entry name" value="PreATP-grasp_dom_sf"/>
</dbReference>
<feature type="domain" description="Lipoyl-binding" evidence="9">
    <location>
        <begin position="584"/>
        <end position="658"/>
    </location>
</feature>
<dbReference type="InterPro" id="IPR005482">
    <property type="entry name" value="Biotin_COase_C"/>
</dbReference>
<dbReference type="Gene3D" id="3.30.700.40">
    <property type="match status" value="1"/>
</dbReference>
<dbReference type="SUPFAM" id="SSF56059">
    <property type="entry name" value="Glutathione synthetase ATP-binding domain-like"/>
    <property type="match status" value="1"/>
</dbReference>
<keyword evidence="13" id="KW-1185">Reference proteome</keyword>
<evidence type="ECO:0000313" key="13">
    <source>
        <dbReference type="Proteomes" id="UP001595420"/>
    </source>
</evidence>
<dbReference type="Gene3D" id="3.30.470.20">
    <property type="entry name" value="ATP-grasp fold, B domain"/>
    <property type="match status" value="1"/>
</dbReference>
<dbReference type="PROSITE" id="PS00866">
    <property type="entry name" value="CPSASE_1"/>
    <property type="match status" value="1"/>
</dbReference>
<reference evidence="13" key="1">
    <citation type="journal article" date="2019" name="Int. J. Syst. Evol. Microbiol.">
        <title>The Global Catalogue of Microorganisms (GCM) 10K type strain sequencing project: providing services to taxonomists for standard genome sequencing and annotation.</title>
        <authorList>
            <consortium name="The Broad Institute Genomics Platform"/>
            <consortium name="The Broad Institute Genome Sequencing Center for Infectious Disease"/>
            <person name="Wu L."/>
            <person name="Ma J."/>
        </authorList>
    </citation>
    <scope>NUCLEOTIDE SEQUENCE [LARGE SCALE GENOMIC DNA]</scope>
    <source>
        <strain evidence="13">CGMCC 1.16855</strain>
    </source>
</reference>